<organism evidence="1 2">
    <name type="scientific">Hibiscus sabdariffa</name>
    <name type="common">roselle</name>
    <dbReference type="NCBI Taxonomy" id="183260"/>
    <lineage>
        <taxon>Eukaryota</taxon>
        <taxon>Viridiplantae</taxon>
        <taxon>Streptophyta</taxon>
        <taxon>Embryophyta</taxon>
        <taxon>Tracheophyta</taxon>
        <taxon>Spermatophyta</taxon>
        <taxon>Magnoliopsida</taxon>
        <taxon>eudicotyledons</taxon>
        <taxon>Gunneridae</taxon>
        <taxon>Pentapetalae</taxon>
        <taxon>rosids</taxon>
        <taxon>malvids</taxon>
        <taxon>Malvales</taxon>
        <taxon>Malvaceae</taxon>
        <taxon>Malvoideae</taxon>
        <taxon>Hibiscus</taxon>
    </lineage>
</organism>
<protein>
    <submittedName>
        <fullName evidence="1">Uncharacterized protein</fullName>
    </submittedName>
</protein>
<comment type="caution">
    <text evidence="1">The sequence shown here is derived from an EMBL/GenBank/DDBJ whole genome shotgun (WGS) entry which is preliminary data.</text>
</comment>
<proteinExistence type="predicted"/>
<gene>
    <name evidence="1" type="ORF">V6N12_029748</name>
</gene>
<accession>A0ABR2CXD1</accession>
<reference evidence="1 2" key="1">
    <citation type="journal article" date="2024" name="G3 (Bethesda)">
        <title>Genome assembly of Hibiscus sabdariffa L. provides insights into metabolisms of medicinal natural products.</title>
        <authorList>
            <person name="Kim T."/>
        </authorList>
    </citation>
    <scope>NUCLEOTIDE SEQUENCE [LARGE SCALE GENOMIC DNA]</scope>
    <source>
        <strain evidence="1">TK-2024</strain>
        <tissue evidence="1">Old leaves</tissue>
    </source>
</reference>
<name>A0ABR2CXD1_9ROSI</name>
<evidence type="ECO:0000313" key="1">
    <source>
        <dbReference type="EMBL" id="KAK8524896.1"/>
    </source>
</evidence>
<dbReference type="Proteomes" id="UP001472677">
    <property type="component" value="Unassembled WGS sequence"/>
</dbReference>
<evidence type="ECO:0000313" key="2">
    <source>
        <dbReference type="Proteomes" id="UP001472677"/>
    </source>
</evidence>
<sequence length="75" mass="8584">MPRLLLAHTTNFLKPPRVSNDSPNRTVLDISFCREDMLENYKLDDGIFLCQFGLCKAKGKAISYVQLRLVGRQRA</sequence>
<dbReference type="EMBL" id="JBBPBM010000041">
    <property type="protein sequence ID" value="KAK8524896.1"/>
    <property type="molecule type" value="Genomic_DNA"/>
</dbReference>
<keyword evidence="2" id="KW-1185">Reference proteome</keyword>